<comment type="caution">
    <text evidence="2">The sequence shown here is derived from an EMBL/GenBank/DDBJ whole genome shotgun (WGS) entry which is preliminary data.</text>
</comment>
<dbReference type="SMART" id="SM00225">
    <property type="entry name" value="BTB"/>
    <property type="match status" value="1"/>
</dbReference>
<dbReference type="CDD" id="cd18186">
    <property type="entry name" value="BTB_POZ_ZBTB_KLHL-like"/>
    <property type="match status" value="1"/>
</dbReference>
<dbReference type="SUPFAM" id="SSF54695">
    <property type="entry name" value="POZ domain"/>
    <property type="match status" value="1"/>
</dbReference>
<dbReference type="AlphaFoldDB" id="A0AA39CJJ1"/>
<dbReference type="Pfam" id="PF00651">
    <property type="entry name" value="BTB"/>
    <property type="match status" value="1"/>
</dbReference>
<reference evidence="2" key="1">
    <citation type="submission" date="2022-10" db="EMBL/GenBank/DDBJ databases">
        <title>Culturing micro-colonial fungi from biological soil crusts in the Mojave desert and describing Neophaeococcomyces mojavensis, and introducing the new genera and species Taxawa tesnikishii.</title>
        <authorList>
            <person name="Kurbessoian T."/>
            <person name="Stajich J.E."/>
        </authorList>
    </citation>
    <scope>NUCLEOTIDE SEQUENCE</scope>
    <source>
        <strain evidence="2">TK_41</strain>
    </source>
</reference>
<feature type="domain" description="BTB" evidence="1">
    <location>
        <begin position="19"/>
        <end position="89"/>
    </location>
</feature>
<dbReference type="InterPro" id="IPR011333">
    <property type="entry name" value="SKP1/BTB/POZ_sf"/>
</dbReference>
<gene>
    <name evidence="2" type="ORF">H2200_005065</name>
</gene>
<sequence length="311" mass="35158">MAGTEDISSWSPPVVAFGTDFVIVLVGTEPQRFCVHKDLICACSNYFNSAYNGSFAETQSGVIKLPDLEPKLFNLFYQWLYSPARKVSEPLYQRPSDNELHPDELLLHLYRLADYLLVPGLQLLVIEQLKETFSSVEPTIPSDEFVSLLFADDQLRFMQTYVLKHMSFWISKCEDKDAWKELINNHSMVALGMATEFANLNPIHVDALEIIHPSKIADFEATVGLSLTGLQVEARKKDCEPAEISGGKVLGEFTVSQVETVLMYDFPPARGKVLRQFKYVTQGAEHCSVEVEVTTPMPRSSDRIRNRRRSS</sequence>
<dbReference type="Proteomes" id="UP001172673">
    <property type="component" value="Unassembled WGS sequence"/>
</dbReference>
<dbReference type="PANTHER" id="PTHR47843">
    <property type="entry name" value="BTB DOMAIN-CONTAINING PROTEIN-RELATED"/>
    <property type="match status" value="1"/>
</dbReference>
<name>A0AA39CJJ1_9EURO</name>
<proteinExistence type="predicted"/>
<dbReference type="InterPro" id="IPR000210">
    <property type="entry name" value="BTB/POZ_dom"/>
</dbReference>
<dbReference type="EMBL" id="JAPDRK010000007">
    <property type="protein sequence ID" value="KAJ9610288.1"/>
    <property type="molecule type" value="Genomic_DNA"/>
</dbReference>
<dbReference type="PROSITE" id="PS50097">
    <property type="entry name" value="BTB"/>
    <property type="match status" value="1"/>
</dbReference>
<organism evidence="2 3">
    <name type="scientific">Cladophialophora chaetospira</name>
    <dbReference type="NCBI Taxonomy" id="386627"/>
    <lineage>
        <taxon>Eukaryota</taxon>
        <taxon>Fungi</taxon>
        <taxon>Dikarya</taxon>
        <taxon>Ascomycota</taxon>
        <taxon>Pezizomycotina</taxon>
        <taxon>Eurotiomycetes</taxon>
        <taxon>Chaetothyriomycetidae</taxon>
        <taxon>Chaetothyriales</taxon>
        <taxon>Herpotrichiellaceae</taxon>
        <taxon>Cladophialophora</taxon>
    </lineage>
</organism>
<accession>A0AA39CJJ1</accession>
<dbReference type="PANTHER" id="PTHR47843:SF2">
    <property type="entry name" value="BTB DOMAIN-CONTAINING PROTEIN"/>
    <property type="match status" value="1"/>
</dbReference>
<dbReference type="Gene3D" id="3.30.710.10">
    <property type="entry name" value="Potassium Channel Kv1.1, Chain A"/>
    <property type="match status" value="1"/>
</dbReference>
<keyword evidence="3" id="KW-1185">Reference proteome</keyword>
<evidence type="ECO:0000313" key="3">
    <source>
        <dbReference type="Proteomes" id="UP001172673"/>
    </source>
</evidence>
<evidence type="ECO:0000259" key="1">
    <source>
        <dbReference type="PROSITE" id="PS50097"/>
    </source>
</evidence>
<protein>
    <recommendedName>
        <fullName evidence="1">BTB domain-containing protein</fullName>
    </recommendedName>
</protein>
<evidence type="ECO:0000313" key="2">
    <source>
        <dbReference type="EMBL" id="KAJ9610288.1"/>
    </source>
</evidence>